<evidence type="ECO:0000259" key="1">
    <source>
        <dbReference type="Pfam" id="PF07969"/>
    </source>
</evidence>
<dbReference type="PANTHER" id="PTHR22642:SF2">
    <property type="entry name" value="PROTEIN LONG AFTER FAR-RED 3"/>
    <property type="match status" value="1"/>
</dbReference>
<reference evidence="2 3" key="1">
    <citation type="submission" date="2016-12" db="EMBL/GenBank/DDBJ databases">
        <title>The new phylogeny of genus Mycobacterium.</title>
        <authorList>
            <person name="Tortoli E."/>
            <person name="Trovato A."/>
            <person name="Cirillo D.M."/>
        </authorList>
    </citation>
    <scope>NUCLEOTIDE SEQUENCE [LARGE SCALE GENOMIC DNA]</scope>
    <source>
        <strain evidence="2 3">CCUG 66554</strain>
    </source>
</reference>
<dbReference type="AlphaFoldDB" id="A0A1X0JA02"/>
<dbReference type="Pfam" id="PF07969">
    <property type="entry name" value="Amidohydro_3"/>
    <property type="match status" value="1"/>
</dbReference>
<organism evidence="2 3">
    <name type="scientific">Mycobacteroides saopaulense</name>
    <dbReference type="NCBI Taxonomy" id="1578165"/>
    <lineage>
        <taxon>Bacteria</taxon>
        <taxon>Bacillati</taxon>
        <taxon>Actinomycetota</taxon>
        <taxon>Actinomycetes</taxon>
        <taxon>Mycobacteriales</taxon>
        <taxon>Mycobacteriaceae</taxon>
        <taxon>Mycobacteroides</taxon>
    </lineage>
</organism>
<sequence length="583" mass="61947">MSINRRQFVVGGATVAAATTGLAALAGCDDDTAGPETGADLIFVGGPIVTVDGRDTTAEALAVTAGKIAAVGTRQDVMRLRTAETDVIELGGCALLPAFVEAHSHPSQIAATLGPPAVDVRPFVVPTGKEVMQKLADTVRATPRGTQVLLYGIDLLLQPDLQLPTRTQLDALAPDNPVIIVANSGHAAYANSASFQLAGITRDTPDPVGSEYVHGPDGELTGEVRETAALVTLVTPYLRDVAEPNAYENLHWAFGQLAAAGIATTSEHSYSAAQSADLYRRMAADPAVKLRIRAYEMGTPELAKDPAHVAGPRAGADQMFAQIGMKLWADGSPWQGNIFTSFPYLDTEATRRMGLEPHHHGGMNYTPEQVTELATAFIKQGWQLACHVHGDRAVDVVLDAYEKAQSPASARSRLEHVGAMTPAQFQRAARLGVHPSLFIEHVYFWGDPLIDELFGEDHGAHWMSAKSALDAGLRISFHNDGNVSPPDPLGNIATAVTRKAKGSGRVLAPEQRISVTQAVRAQTIDAAWQLHLDTEIGSLEVGKYADLVVLSADPHAVGADALREITVRATYLAGRQTYTAPDG</sequence>
<keyword evidence="2" id="KW-0378">Hydrolase</keyword>
<dbReference type="STRING" id="1578165.BKG68_11145"/>
<dbReference type="GO" id="GO:0016810">
    <property type="term" value="F:hydrolase activity, acting on carbon-nitrogen (but not peptide) bonds"/>
    <property type="evidence" value="ECO:0007669"/>
    <property type="project" value="InterPro"/>
</dbReference>
<dbReference type="OrthoDB" id="3173428at2"/>
<dbReference type="InterPro" id="IPR011059">
    <property type="entry name" value="Metal-dep_hydrolase_composite"/>
</dbReference>
<accession>A0A1X0JA02</accession>
<evidence type="ECO:0000313" key="2">
    <source>
        <dbReference type="EMBL" id="ORB59396.1"/>
    </source>
</evidence>
<dbReference type="PROSITE" id="PS51257">
    <property type="entry name" value="PROKAR_LIPOPROTEIN"/>
    <property type="match status" value="1"/>
</dbReference>
<dbReference type="Gene3D" id="3.10.310.70">
    <property type="match status" value="1"/>
</dbReference>
<dbReference type="CDD" id="cd01300">
    <property type="entry name" value="YtcJ_like"/>
    <property type="match status" value="1"/>
</dbReference>
<feature type="domain" description="Amidohydrolase 3" evidence="1">
    <location>
        <begin position="86"/>
        <end position="578"/>
    </location>
</feature>
<dbReference type="InterPro" id="IPR013108">
    <property type="entry name" value="Amidohydro_3"/>
</dbReference>
<dbReference type="InterPro" id="IPR006311">
    <property type="entry name" value="TAT_signal"/>
</dbReference>
<protein>
    <submittedName>
        <fullName evidence="2">Metal-dependent hydrolase</fullName>
    </submittedName>
</protein>
<gene>
    <name evidence="2" type="ORF">BST43_06845</name>
</gene>
<evidence type="ECO:0000313" key="3">
    <source>
        <dbReference type="Proteomes" id="UP000192434"/>
    </source>
</evidence>
<dbReference type="SUPFAM" id="SSF51338">
    <property type="entry name" value="Composite domain of metallo-dependent hydrolases"/>
    <property type="match status" value="1"/>
</dbReference>
<dbReference type="PANTHER" id="PTHR22642">
    <property type="entry name" value="IMIDAZOLONEPROPIONASE"/>
    <property type="match status" value="1"/>
</dbReference>
<dbReference type="InterPro" id="IPR033932">
    <property type="entry name" value="YtcJ-like"/>
</dbReference>
<dbReference type="InterPro" id="IPR032466">
    <property type="entry name" value="Metal_Hydrolase"/>
</dbReference>
<dbReference type="Proteomes" id="UP000192434">
    <property type="component" value="Unassembled WGS sequence"/>
</dbReference>
<dbReference type="RefSeq" id="WP_083014015.1">
    <property type="nucleotide sequence ID" value="NZ_MVII01000007.1"/>
</dbReference>
<dbReference type="EMBL" id="MVII01000007">
    <property type="protein sequence ID" value="ORB59396.1"/>
    <property type="molecule type" value="Genomic_DNA"/>
</dbReference>
<proteinExistence type="predicted"/>
<dbReference type="Gene3D" id="2.30.40.10">
    <property type="entry name" value="Urease, subunit C, domain 1"/>
    <property type="match status" value="1"/>
</dbReference>
<dbReference type="PROSITE" id="PS51318">
    <property type="entry name" value="TAT"/>
    <property type="match status" value="1"/>
</dbReference>
<dbReference type="SUPFAM" id="SSF51556">
    <property type="entry name" value="Metallo-dependent hydrolases"/>
    <property type="match status" value="1"/>
</dbReference>
<name>A0A1X0JA02_9MYCO</name>
<dbReference type="Gene3D" id="3.20.20.140">
    <property type="entry name" value="Metal-dependent hydrolases"/>
    <property type="match status" value="1"/>
</dbReference>
<comment type="caution">
    <text evidence="2">The sequence shown here is derived from an EMBL/GenBank/DDBJ whole genome shotgun (WGS) entry which is preliminary data.</text>
</comment>